<comment type="caution">
    <text evidence="15">The sequence shown here is derived from an EMBL/GenBank/DDBJ whole genome shotgun (WGS) entry which is preliminary data.</text>
</comment>
<dbReference type="InterPro" id="IPR001412">
    <property type="entry name" value="aa-tRNA-synth_I_CS"/>
</dbReference>
<dbReference type="FunFam" id="3.40.50.620:FF:000062">
    <property type="entry name" value="Arginine--tRNA ligase"/>
    <property type="match status" value="1"/>
</dbReference>
<dbReference type="PRINTS" id="PR01038">
    <property type="entry name" value="TRNASYNTHARG"/>
</dbReference>
<dbReference type="InterPro" id="IPR009080">
    <property type="entry name" value="tRNAsynth_Ia_anticodon-bd"/>
</dbReference>
<dbReference type="InterPro" id="IPR008909">
    <property type="entry name" value="DALR_anticod-bd"/>
</dbReference>
<feature type="domain" description="DALR anticodon binding" evidence="13">
    <location>
        <begin position="453"/>
        <end position="582"/>
    </location>
</feature>
<evidence type="ECO:0000256" key="5">
    <source>
        <dbReference type="ARBA" id="ARBA00022598"/>
    </source>
</evidence>
<evidence type="ECO:0000256" key="10">
    <source>
        <dbReference type="ARBA" id="ARBA00049339"/>
    </source>
</evidence>
<dbReference type="SUPFAM" id="SSF52374">
    <property type="entry name" value="Nucleotidylyl transferase"/>
    <property type="match status" value="1"/>
</dbReference>
<dbReference type="PANTHER" id="PTHR11956">
    <property type="entry name" value="ARGINYL-TRNA SYNTHETASE"/>
    <property type="match status" value="1"/>
</dbReference>
<dbReference type="GO" id="GO:0005737">
    <property type="term" value="C:cytoplasm"/>
    <property type="evidence" value="ECO:0007669"/>
    <property type="project" value="UniProtKB-SubCell"/>
</dbReference>
<keyword evidence="5 11" id="KW-0436">Ligase</keyword>
<evidence type="ECO:0000256" key="8">
    <source>
        <dbReference type="ARBA" id="ARBA00022917"/>
    </source>
</evidence>
<evidence type="ECO:0000259" key="13">
    <source>
        <dbReference type="SMART" id="SM00836"/>
    </source>
</evidence>
<evidence type="ECO:0000256" key="12">
    <source>
        <dbReference type="RuleBase" id="RU363038"/>
    </source>
</evidence>
<evidence type="ECO:0000256" key="3">
    <source>
        <dbReference type="ARBA" id="ARBA00011245"/>
    </source>
</evidence>
<dbReference type="AlphaFoldDB" id="A0A368E222"/>
<feature type="short sequence motif" description="'HIGH' region" evidence="11">
    <location>
        <begin position="131"/>
        <end position="141"/>
    </location>
</feature>
<comment type="subunit">
    <text evidence="3 11">Monomer.</text>
</comment>
<dbReference type="HAMAP" id="MF_00123">
    <property type="entry name" value="Arg_tRNA_synth"/>
    <property type="match status" value="1"/>
</dbReference>
<keyword evidence="7 11" id="KW-0067">ATP-binding</keyword>
<organism evidence="15 16">
    <name type="scientific">PS1 clade bacterium</name>
    <dbReference type="NCBI Taxonomy" id="2175152"/>
    <lineage>
        <taxon>Bacteria</taxon>
        <taxon>Pseudomonadati</taxon>
        <taxon>Pseudomonadota</taxon>
        <taxon>Alphaproteobacteria</taxon>
        <taxon>PS1 clade</taxon>
    </lineage>
</organism>
<dbReference type="InterPro" id="IPR036695">
    <property type="entry name" value="Arg-tRNA-synth_N_sf"/>
</dbReference>
<dbReference type="GO" id="GO:0006420">
    <property type="term" value="P:arginyl-tRNA aminoacylation"/>
    <property type="evidence" value="ECO:0007669"/>
    <property type="project" value="UniProtKB-UniRule"/>
</dbReference>
<evidence type="ECO:0000256" key="6">
    <source>
        <dbReference type="ARBA" id="ARBA00022741"/>
    </source>
</evidence>
<keyword evidence="9 11" id="KW-0030">Aminoacyl-tRNA synthetase</keyword>
<dbReference type="Pfam" id="PF05746">
    <property type="entry name" value="DALR_1"/>
    <property type="match status" value="1"/>
</dbReference>
<evidence type="ECO:0000256" key="11">
    <source>
        <dbReference type="HAMAP-Rule" id="MF_00123"/>
    </source>
</evidence>
<dbReference type="PANTHER" id="PTHR11956:SF5">
    <property type="entry name" value="ARGININE--TRNA LIGASE, CYTOPLASMIC"/>
    <property type="match status" value="1"/>
</dbReference>
<dbReference type="EMBL" id="QOQF01000003">
    <property type="protein sequence ID" value="RCL78137.1"/>
    <property type="molecule type" value="Genomic_DNA"/>
</dbReference>
<dbReference type="SUPFAM" id="SSF47323">
    <property type="entry name" value="Anticodon-binding domain of a subclass of class I aminoacyl-tRNA synthetases"/>
    <property type="match status" value="1"/>
</dbReference>
<dbReference type="SMART" id="SM01016">
    <property type="entry name" value="Arg_tRNA_synt_N"/>
    <property type="match status" value="1"/>
</dbReference>
<comment type="subcellular location">
    <subcellularLocation>
        <location evidence="1 11">Cytoplasm</location>
    </subcellularLocation>
</comment>
<dbReference type="PROSITE" id="PS00178">
    <property type="entry name" value="AA_TRNA_LIGASE_I"/>
    <property type="match status" value="1"/>
</dbReference>
<accession>A0A368E222</accession>
<evidence type="ECO:0000313" key="16">
    <source>
        <dbReference type="Proteomes" id="UP000252132"/>
    </source>
</evidence>
<dbReference type="InterPro" id="IPR005148">
    <property type="entry name" value="Arg-tRNA-synth_N"/>
</dbReference>
<evidence type="ECO:0000256" key="1">
    <source>
        <dbReference type="ARBA" id="ARBA00004496"/>
    </source>
</evidence>
<dbReference type="Gene3D" id="3.30.1360.70">
    <property type="entry name" value="Arginyl tRNA synthetase N-terminal domain"/>
    <property type="match status" value="1"/>
</dbReference>
<dbReference type="EC" id="6.1.1.19" evidence="11"/>
<evidence type="ECO:0000256" key="4">
    <source>
        <dbReference type="ARBA" id="ARBA00022490"/>
    </source>
</evidence>
<protein>
    <recommendedName>
        <fullName evidence="11">Arginine--tRNA ligase</fullName>
        <ecNumber evidence="11">6.1.1.19</ecNumber>
    </recommendedName>
    <alternativeName>
        <fullName evidence="11">Arginyl-tRNA synthetase</fullName>
        <shortName evidence="11">ArgRS</shortName>
    </alternativeName>
</protein>
<evidence type="ECO:0000259" key="14">
    <source>
        <dbReference type="SMART" id="SM01016"/>
    </source>
</evidence>
<dbReference type="NCBIfam" id="TIGR00456">
    <property type="entry name" value="argS"/>
    <property type="match status" value="1"/>
</dbReference>
<dbReference type="Gene3D" id="3.40.50.620">
    <property type="entry name" value="HUPs"/>
    <property type="match status" value="1"/>
</dbReference>
<name>A0A368E222_9PROT</name>
<evidence type="ECO:0000313" key="15">
    <source>
        <dbReference type="EMBL" id="RCL78137.1"/>
    </source>
</evidence>
<dbReference type="GO" id="GO:0004814">
    <property type="term" value="F:arginine-tRNA ligase activity"/>
    <property type="evidence" value="ECO:0007669"/>
    <property type="project" value="UniProtKB-UniRule"/>
</dbReference>
<feature type="domain" description="Arginyl tRNA synthetase N-terminal" evidence="14">
    <location>
        <begin position="5"/>
        <end position="94"/>
    </location>
</feature>
<evidence type="ECO:0000256" key="2">
    <source>
        <dbReference type="ARBA" id="ARBA00005594"/>
    </source>
</evidence>
<dbReference type="FunFam" id="1.10.730.10:FF:000008">
    <property type="entry name" value="Arginine--tRNA ligase"/>
    <property type="match status" value="1"/>
</dbReference>
<dbReference type="InterPro" id="IPR035684">
    <property type="entry name" value="ArgRS_core"/>
</dbReference>
<dbReference type="GO" id="GO:0005524">
    <property type="term" value="F:ATP binding"/>
    <property type="evidence" value="ECO:0007669"/>
    <property type="project" value="UniProtKB-UniRule"/>
</dbReference>
<keyword evidence="4 11" id="KW-0963">Cytoplasm</keyword>
<gene>
    <name evidence="11" type="primary">argS</name>
    <name evidence="15" type="ORF">DBW69_01620</name>
</gene>
<sequence length="583" mass="64348">MNIFADFRTRIENSIHELINQGVIEDGADLSRISVEPPREESHGDMATNAAMVLGKFSELQPRDLASKIAELLSEDEEIASIDIAGPGFINLSLAPSVWQGQVAHVLKAGTGFGNSDIGADKKVNVEYVSANPTGPMHVGHARGAVVGDALARLLERANYKVTREYYINDAGSQIDTLARSALIRMREALGEDIGDIPEGLYPGDYLVGVGQALAEEYGASLLEKPEAEQIVAAKSMSLPMMMEMIRDDLDALGVRHDVFLSEQSLHDSGAVDNSLNRLDEMGLIYEGVLEPPKGKAPPPDWEPSPQTLFKSSEFGDDSDRALKKSDGTWTYFAPDIACHLDKFERGYTQMIDVWGADHAGYIKRMKSAVTAVTAEAGNLDVKICQMVKLMRNGEPVKMSKRAGQFITLREVVDEVGKDVVRFMMLTRKNDAPLEFDFMKVQEQSRDNPVFYVQYAHARICSVIRNASEIFGAINDEDLANADMSVLADPAEISLLKTISAFPRVLESAAVNHEPHRIAFYLQDLASTFHSLWNLGKERSDLKFIIEDKKNVTMARVSMIRCCAFVIASGLDIMGVRPEEEMR</sequence>
<comment type="similarity">
    <text evidence="2 11 12">Belongs to the class-I aminoacyl-tRNA synthetase family.</text>
</comment>
<comment type="catalytic activity">
    <reaction evidence="10 11">
        <text>tRNA(Arg) + L-arginine + ATP = L-arginyl-tRNA(Arg) + AMP + diphosphate</text>
        <dbReference type="Rhea" id="RHEA:20301"/>
        <dbReference type="Rhea" id="RHEA-COMP:9658"/>
        <dbReference type="Rhea" id="RHEA-COMP:9673"/>
        <dbReference type="ChEBI" id="CHEBI:30616"/>
        <dbReference type="ChEBI" id="CHEBI:32682"/>
        <dbReference type="ChEBI" id="CHEBI:33019"/>
        <dbReference type="ChEBI" id="CHEBI:78442"/>
        <dbReference type="ChEBI" id="CHEBI:78513"/>
        <dbReference type="ChEBI" id="CHEBI:456215"/>
        <dbReference type="EC" id="6.1.1.19"/>
    </reaction>
</comment>
<proteinExistence type="inferred from homology"/>
<dbReference type="Proteomes" id="UP000252132">
    <property type="component" value="Unassembled WGS sequence"/>
</dbReference>
<evidence type="ECO:0000256" key="7">
    <source>
        <dbReference type="ARBA" id="ARBA00022840"/>
    </source>
</evidence>
<dbReference type="SUPFAM" id="SSF55190">
    <property type="entry name" value="Arginyl-tRNA synthetase (ArgRS), N-terminal 'additional' domain"/>
    <property type="match status" value="1"/>
</dbReference>
<dbReference type="InterPro" id="IPR001278">
    <property type="entry name" value="Arg-tRNA-ligase"/>
</dbReference>
<evidence type="ECO:0000256" key="9">
    <source>
        <dbReference type="ARBA" id="ARBA00023146"/>
    </source>
</evidence>
<keyword evidence="6 11" id="KW-0547">Nucleotide-binding</keyword>
<dbReference type="Pfam" id="PF03485">
    <property type="entry name" value="Arg_tRNA_synt_N"/>
    <property type="match status" value="1"/>
</dbReference>
<dbReference type="Gene3D" id="1.10.730.10">
    <property type="entry name" value="Isoleucyl-tRNA Synthetase, Domain 1"/>
    <property type="match status" value="1"/>
</dbReference>
<reference evidence="15 16" key="1">
    <citation type="journal article" date="2018" name="Microbiome">
        <title>Fine metagenomic profile of the Mediterranean stratified and mixed water columns revealed by assembly and recruitment.</title>
        <authorList>
            <person name="Haro-Moreno J.M."/>
            <person name="Lopez-Perez M."/>
            <person name="De La Torre J.R."/>
            <person name="Picazo A."/>
            <person name="Camacho A."/>
            <person name="Rodriguez-Valera F."/>
        </authorList>
    </citation>
    <scope>NUCLEOTIDE SEQUENCE [LARGE SCALE GENOMIC DNA]</scope>
    <source>
        <strain evidence="15">MED-G55</strain>
    </source>
</reference>
<keyword evidence="8 11" id="KW-0648">Protein biosynthesis</keyword>
<dbReference type="CDD" id="cd00671">
    <property type="entry name" value="ArgRS_core"/>
    <property type="match status" value="1"/>
</dbReference>
<dbReference type="Pfam" id="PF00750">
    <property type="entry name" value="tRNA-synt_1d"/>
    <property type="match status" value="1"/>
</dbReference>
<dbReference type="SMART" id="SM00836">
    <property type="entry name" value="DALR_1"/>
    <property type="match status" value="1"/>
</dbReference>
<dbReference type="InterPro" id="IPR014729">
    <property type="entry name" value="Rossmann-like_a/b/a_fold"/>
</dbReference>